<protein>
    <submittedName>
        <fullName evidence="1">YqeG family HAD IIIA-type phosphatase</fullName>
    </submittedName>
</protein>
<dbReference type="InterPro" id="IPR036412">
    <property type="entry name" value="HAD-like_sf"/>
</dbReference>
<evidence type="ECO:0000313" key="1">
    <source>
        <dbReference type="EMBL" id="MBD2778412.1"/>
    </source>
</evidence>
<dbReference type="InterPro" id="IPR006549">
    <property type="entry name" value="HAD-SF_hydro_IIIA"/>
</dbReference>
<accession>A0A8J7BZT8</accession>
<dbReference type="PANTHER" id="PTHR19288:SF25">
    <property type="entry name" value="PHOSPHATIDYLGLYCEROPHOSPHATASE GEP4, MITOCHONDRIAL"/>
    <property type="match status" value="1"/>
</dbReference>
<dbReference type="InterPro" id="IPR023214">
    <property type="entry name" value="HAD_sf"/>
</dbReference>
<name>A0A8J7BZT8_9CYAN</name>
<dbReference type="RefSeq" id="WP_190838035.1">
    <property type="nucleotide sequence ID" value="NZ_CAWPPI010000126.1"/>
</dbReference>
<dbReference type="AlphaFoldDB" id="A0A8J7BZT8"/>
<reference evidence="1" key="1">
    <citation type="submission" date="2020-09" db="EMBL/GenBank/DDBJ databases">
        <title>Iningainema tapete sp. nov. (Scytonemataceae, Cyanobacteria) from greenhouses in central Florida (USA) produces two types of nodularin with biosynthetic potential for microcystin-LR and anabaenopeptins.</title>
        <authorList>
            <person name="Berthold D.E."/>
            <person name="Lefler F.W."/>
            <person name="Huang I.-S."/>
            <person name="Abdulla H."/>
            <person name="Zimba P.V."/>
            <person name="Laughinghouse H.D. IV."/>
        </authorList>
    </citation>
    <scope>NUCLEOTIDE SEQUENCE</scope>
    <source>
        <strain evidence="1">BLCCT55</strain>
    </source>
</reference>
<gene>
    <name evidence="1" type="ORF">ICL16_41815</name>
</gene>
<evidence type="ECO:0000313" key="2">
    <source>
        <dbReference type="Proteomes" id="UP000629098"/>
    </source>
</evidence>
<proteinExistence type="predicted"/>
<organism evidence="1 2">
    <name type="scientific">Iningainema tapete BLCC-T55</name>
    <dbReference type="NCBI Taxonomy" id="2748662"/>
    <lineage>
        <taxon>Bacteria</taxon>
        <taxon>Bacillati</taxon>
        <taxon>Cyanobacteriota</taxon>
        <taxon>Cyanophyceae</taxon>
        <taxon>Nostocales</taxon>
        <taxon>Scytonemataceae</taxon>
        <taxon>Iningainema tapete</taxon>
    </lineage>
</organism>
<dbReference type="SUPFAM" id="SSF56784">
    <property type="entry name" value="HAD-like"/>
    <property type="match status" value="1"/>
</dbReference>
<dbReference type="Gene3D" id="3.40.50.1000">
    <property type="entry name" value="HAD superfamily/HAD-like"/>
    <property type="match status" value="1"/>
</dbReference>
<dbReference type="Pfam" id="PF00702">
    <property type="entry name" value="Hydrolase"/>
    <property type="match status" value="1"/>
</dbReference>
<dbReference type="Proteomes" id="UP000629098">
    <property type="component" value="Unassembled WGS sequence"/>
</dbReference>
<comment type="caution">
    <text evidence="1">The sequence shown here is derived from an EMBL/GenBank/DDBJ whole genome shotgun (WGS) entry which is preliminary data.</text>
</comment>
<dbReference type="GO" id="GO:0008962">
    <property type="term" value="F:phosphatidylglycerophosphatase activity"/>
    <property type="evidence" value="ECO:0007669"/>
    <property type="project" value="InterPro"/>
</dbReference>
<dbReference type="GO" id="GO:0005737">
    <property type="term" value="C:cytoplasm"/>
    <property type="evidence" value="ECO:0007669"/>
    <property type="project" value="TreeGrafter"/>
</dbReference>
<dbReference type="InterPro" id="IPR010021">
    <property type="entry name" value="PGPP1/Gep4"/>
</dbReference>
<dbReference type="PANTHER" id="PTHR19288">
    <property type="entry name" value="4-NITROPHENYLPHOSPHATASE-RELATED"/>
    <property type="match status" value="1"/>
</dbReference>
<dbReference type="NCBIfam" id="TIGR01668">
    <property type="entry name" value="YqeG_hyp_ppase"/>
    <property type="match status" value="1"/>
</dbReference>
<dbReference type="NCBIfam" id="TIGR01662">
    <property type="entry name" value="HAD-SF-IIIA"/>
    <property type="match status" value="1"/>
</dbReference>
<sequence length="197" mass="22517">MRKIVKPLTTWLRLLIQGNNKPGFKNNPYKLPKRAYTLASLKIDWLKTCRIQGIILDLDNTIVSEDDRYLSPGAEDWIKQAKLAGLKFFILSNGKRSYRVKYWSSRLDIPALSPAKKPFPSAFKKAMAHMQLQPQQVVVIGDGLHTDVFGAWLCGCCSIQVATLPHPLRWWEKLGGKWVQTPYPKGGELWNFDATEY</sequence>
<keyword evidence="2" id="KW-1185">Reference proteome</keyword>
<dbReference type="EMBL" id="JACXAE010000126">
    <property type="protein sequence ID" value="MBD2778412.1"/>
    <property type="molecule type" value="Genomic_DNA"/>
</dbReference>